<protein>
    <recommendedName>
        <fullName evidence="2">AB hydrolase-1 domain-containing protein</fullName>
    </recommendedName>
</protein>
<dbReference type="Proteomes" id="UP000321331">
    <property type="component" value="Unassembled WGS sequence"/>
</dbReference>
<dbReference type="AlphaFoldDB" id="A0A5C6T3P0"/>
<dbReference type="Pfam" id="PF12697">
    <property type="entry name" value="Abhydrolase_6"/>
    <property type="match status" value="1"/>
</dbReference>
<evidence type="ECO:0000259" key="2">
    <source>
        <dbReference type="Pfam" id="PF12697"/>
    </source>
</evidence>
<name>A0A5C6T3P0_FUSOC</name>
<feature type="compositionally biased region" description="Basic residues" evidence="1">
    <location>
        <begin position="406"/>
        <end position="422"/>
    </location>
</feature>
<organism evidence="3 4">
    <name type="scientific">Fusarium oxysporum f. sp. cubense</name>
    <dbReference type="NCBI Taxonomy" id="61366"/>
    <lineage>
        <taxon>Eukaryota</taxon>
        <taxon>Fungi</taxon>
        <taxon>Dikarya</taxon>
        <taxon>Ascomycota</taxon>
        <taxon>Pezizomycotina</taxon>
        <taxon>Sordariomycetes</taxon>
        <taxon>Hypocreomycetidae</taxon>
        <taxon>Hypocreales</taxon>
        <taxon>Nectriaceae</taxon>
        <taxon>Fusarium</taxon>
        <taxon>Fusarium oxysporum species complex</taxon>
    </lineage>
</organism>
<reference evidence="3 4" key="1">
    <citation type="submission" date="2019-07" db="EMBL/GenBank/DDBJ databases">
        <title>The First High-Quality Draft Genome Sequence of the Causal Agent of the Current Panama Disease Epidemic.</title>
        <authorList>
            <person name="Warmington R.J."/>
            <person name="Kay W."/>
            <person name="Jeffries A."/>
            <person name="Bebber D."/>
            <person name="Moore K."/>
            <person name="Studholme D.J."/>
        </authorList>
    </citation>
    <scope>NUCLEOTIDE SEQUENCE [LARGE SCALE GENOMIC DNA]</scope>
    <source>
        <strain evidence="3 4">TR4</strain>
    </source>
</reference>
<comment type="caution">
    <text evidence="3">The sequence shown here is derived from an EMBL/GenBank/DDBJ whole genome shotgun (WGS) entry which is preliminary data.</text>
</comment>
<dbReference type="Gene3D" id="3.40.50.1820">
    <property type="entry name" value="alpha/beta hydrolase"/>
    <property type="match status" value="1"/>
</dbReference>
<dbReference type="InterPro" id="IPR029058">
    <property type="entry name" value="AB_hydrolase_fold"/>
</dbReference>
<dbReference type="SUPFAM" id="SSF53474">
    <property type="entry name" value="alpha/beta-Hydrolases"/>
    <property type="match status" value="1"/>
</dbReference>
<feature type="compositionally biased region" description="Basic and acidic residues" evidence="1">
    <location>
        <begin position="390"/>
        <end position="405"/>
    </location>
</feature>
<feature type="region of interest" description="Disordered" evidence="1">
    <location>
        <begin position="390"/>
        <end position="422"/>
    </location>
</feature>
<feature type="non-terminal residue" evidence="3">
    <location>
        <position position="1"/>
    </location>
</feature>
<gene>
    <name evidence="3" type="ORF">FocTR4_00009862</name>
</gene>
<evidence type="ECO:0000313" key="3">
    <source>
        <dbReference type="EMBL" id="TXC05463.1"/>
    </source>
</evidence>
<dbReference type="EMBL" id="VMNF01000006">
    <property type="protein sequence ID" value="TXC05463.1"/>
    <property type="molecule type" value="Genomic_DNA"/>
</dbReference>
<evidence type="ECO:0000256" key="1">
    <source>
        <dbReference type="SAM" id="MobiDB-lite"/>
    </source>
</evidence>
<evidence type="ECO:0000313" key="4">
    <source>
        <dbReference type="Proteomes" id="UP000321331"/>
    </source>
</evidence>
<proteinExistence type="predicted"/>
<sequence length="422" mass="47730">LATMSSFPFTIQEHTIEASHIREYARATAHSQEEKLYLHVKQYTPKDNQNPQKGDVTVIGGHANGFPKELYEPLWEEFYHESKRRGIRIRSIWIADTAWQGKSGLINQDALGNDPSWLDYARDILHMINTFRPPPPIMAMGHSFGANALTNVALLHPRVFTSLVLLDPVISHFASTPGARSAGPAAASMYRREVWPSRDEAVASFSRSPFYRSWDPRVLQRWIDFGIRDVPGEQSVTLTTTKHQEIFTFLRPSWPAYDTEGKDVIRPEYTPDLDASLNRRWSTYPVYRPEGPNTVERLPNVRPSVLYVFGGKSDVSPPELQDEKMALTGTGVGGSGGEAKGRVKKVVGEKNGHLVPMEDPRLCASAAADWIKAELERWWADERQFEEWAKKSKEEKTTVSEEFQKHIGKPARRAKPSPKAKI</sequence>
<dbReference type="InterPro" id="IPR000073">
    <property type="entry name" value="AB_hydrolase_1"/>
</dbReference>
<feature type="domain" description="AB hydrolase-1" evidence="2">
    <location>
        <begin position="92"/>
        <end position="365"/>
    </location>
</feature>
<accession>A0A5C6T3P0</accession>